<feature type="signal peptide" evidence="1">
    <location>
        <begin position="1"/>
        <end position="24"/>
    </location>
</feature>
<reference evidence="2" key="1">
    <citation type="submission" date="2022-01" db="UniProtKB">
        <authorList>
            <consortium name="EnsemblMetazoa"/>
        </authorList>
    </citation>
    <scope>IDENTIFICATION</scope>
</reference>
<dbReference type="KEGG" id="clec:106673959"/>
<name>A0A8I6SI60_CIMLE</name>
<dbReference type="RefSeq" id="XP_014261852.1">
    <property type="nucleotide sequence ID" value="XM_014406366.2"/>
</dbReference>
<dbReference type="EnsemblMetazoa" id="XM_014406366.2">
    <property type="protein sequence ID" value="XP_014261852.1"/>
    <property type="gene ID" value="LOC106673959"/>
</dbReference>
<dbReference type="OrthoDB" id="6596810at2759"/>
<protein>
    <submittedName>
        <fullName evidence="2">Uncharacterized protein</fullName>
    </submittedName>
</protein>
<sequence>MHLAECLLGLSALYAILIPRFASAVIIQAEIDLDDHSELLIGNLINKVDAIIDPNIADSVNATKELAYALLNIGPLLSVKGNISDRSNTFSFSFNLDAVAGVVKSLEMNAVTVNEQNLQCSNKKDNDENGYIDEIVLTLESYMISIFSLIGHAIMTNVIANLMSDLALHSDTNLIF</sequence>
<accession>A0A8I6SI60</accession>
<evidence type="ECO:0000256" key="1">
    <source>
        <dbReference type="SAM" id="SignalP"/>
    </source>
</evidence>
<dbReference type="GeneID" id="106673959"/>
<evidence type="ECO:0000313" key="3">
    <source>
        <dbReference type="Proteomes" id="UP000494040"/>
    </source>
</evidence>
<organism evidence="2 3">
    <name type="scientific">Cimex lectularius</name>
    <name type="common">Bed bug</name>
    <name type="synonym">Acanthia lectularia</name>
    <dbReference type="NCBI Taxonomy" id="79782"/>
    <lineage>
        <taxon>Eukaryota</taxon>
        <taxon>Metazoa</taxon>
        <taxon>Ecdysozoa</taxon>
        <taxon>Arthropoda</taxon>
        <taxon>Hexapoda</taxon>
        <taxon>Insecta</taxon>
        <taxon>Pterygota</taxon>
        <taxon>Neoptera</taxon>
        <taxon>Paraneoptera</taxon>
        <taxon>Hemiptera</taxon>
        <taxon>Heteroptera</taxon>
        <taxon>Panheteroptera</taxon>
        <taxon>Cimicomorpha</taxon>
        <taxon>Cimicidae</taxon>
        <taxon>Cimex</taxon>
    </lineage>
</organism>
<keyword evidence="3" id="KW-1185">Reference proteome</keyword>
<keyword evidence="1" id="KW-0732">Signal</keyword>
<dbReference type="AlphaFoldDB" id="A0A8I6SI60"/>
<feature type="chain" id="PRO_5035254476" evidence="1">
    <location>
        <begin position="25"/>
        <end position="176"/>
    </location>
</feature>
<proteinExistence type="predicted"/>
<evidence type="ECO:0000313" key="2">
    <source>
        <dbReference type="EnsemblMetazoa" id="XP_014261852.1"/>
    </source>
</evidence>
<dbReference type="Proteomes" id="UP000494040">
    <property type="component" value="Unassembled WGS sequence"/>
</dbReference>